<evidence type="ECO:0000313" key="2">
    <source>
        <dbReference type="EMBL" id="ARF70796.1"/>
    </source>
</evidence>
<feature type="coiled-coil region" evidence="1">
    <location>
        <begin position="223"/>
        <end position="250"/>
    </location>
</feature>
<dbReference type="EMBL" id="CP020558">
    <property type="protein sequence ID" value="ARF70796.1"/>
    <property type="molecule type" value="Genomic_DNA"/>
</dbReference>
<protein>
    <submittedName>
        <fullName evidence="2">Uncharacterized protein</fullName>
    </submittedName>
</protein>
<organism evidence="2 3">
    <name type="scientific">Paenibacillus larvae subsp. pulvifaciens</name>
    <dbReference type="NCBI Taxonomy" id="1477"/>
    <lineage>
        <taxon>Bacteria</taxon>
        <taxon>Bacillati</taxon>
        <taxon>Bacillota</taxon>
        <taxon>Bacilli</taxon>
        <taxon>Bacillales</taxon>
        <taxon>Paenibacillaceae</taxon>
        <taxon>Paenibacillus</taxon>
    </lineage>
</organism>
<geneLocation type="plasmid" evidence="3">
    <name>pplp3</name>
</geneLocation>
<proteinExistence type="predicted"/>
<accession>A0A1V0V064</accession>
<reference evidence="2 3" key="1">
    <citation type="submission" date="2017-03" db="EMBL/GenBank/DDBJ databases">
        <title>Paenibacillus larvae genome sequencing.</title>
        <authorList>
            <person name="Dingman D.W."/>
        </authorList>
    </citation>
    <scope>NUCLEOTIDE SEQUENCE [LARGE SCALE GENOMIC DNA]</scope>
    <source>
        <strain evidence="2 3">SAG 10367</strain>
        <plasmid evidence="3">pplp3</plasmid>
    </source>
</reference>
<dbReference type="RefSeq" id="WP_083041777.1">
    <property type="nucleotide sequence ID" value="NZ_CP020558.1"/>
</dbReference>
<name>A0A1V0V064_9BACL</name>
<gene>
    <name evidence="2" type="ORF">B7C51_25335</name>
</gene>
<keyword evidence="1" id="KW-0175">Coiled coil</keyword>
<evidence type="ECO:0000256" key="1">
    <source>
        <dbReference type="SAM" id="Coils"/>
    </source>
</evidence>
<keyword evidence="2" id="KW-0614">Plasmid</keyword>
<evidence type="ECO:0000313" key="3">
    <source>
        <dbReference type="Proteomes" id="UP000192727"/>
    </source>
</evidence>
<dbReference type="AlphaFoldDB" id="A0A1V0V064"/>
<sequence length="303" mass="35639">MQRDEFLLLKQTYDEKYGLQPRNDFESIRKLHSIYSKVMGIEVISQEEKDGIGEYYRKIQKRNQPAYYWILDAIHITSRKSKERRIFRYMIKILKNWMNYGYGYVPSEEEAEITSYFEDVVGTSIPSDIRYIIGELMSSYGAVTVTRMIGELKDYSTPYAYMSLLRRLLEEREEEKIASPTERIQYPSKVILLTNNVTDATNNDVSQLKNTEAKDSKPKKETAIKFNNDNNKTKKQQRKLEAELIELYLKEMGCPVKIKEIFNMLETQGINVPQGSRDRLMKIYAEMIPNIIKCDRGTYKVEM</sequence>
<dbReference type="Proteomes" id="UP000192727">
    <property type="component" value="Plasmid pPLP3"/>
</dbReference>